<comment type="caution">
    <text evidence="4">The sequence shown here is derived from an EMBL/GenBank/DDBJ whole genome shotgun (WGS) entry which is preliminary data.</text>
</comment>
<gene>
    <name evidence="4" type="ORF">SCF082_LOCUS24719</name>
</gene>
<protein>
    <submittedName>
        <fullName evidence="4">Ephrin_rec_like domain-containing protein</fullName>
    </submittedName>
</protein>
<feature type="transmembrane region" description="Helical" evidence="1">
    <location>
        <begin position="885"/>
        <end position="906"/>
    </location>
</feature>
<dbReference type="PANTHER" id="PTHR46967:SF2">
    <property type="entry name" value="SUSHI, VON WILLEBRAND FACTOR TYPE A, EGF AND PENTRAXIN DOMAIN-CONTAINING PROTEIN 1-LIKE"/>
    <property type="match status" value="1"/>
</dbReference>
<keyword evidence="5" id="KW-1185">Reference proteome</keyword>
<dbReference type="Proteomes" id="UP001642464">
    <property type="component" value="Unassembled WGS sequence"/>
</dbReference>
<keyword evidence="1" id="KW-0812">Transmembrane</keyword>
<feature type="transmembrane region" description="Helical" evidence="1">
    <location>
        <begin position="678"/>
        <end position="700"/>
    </location>
</feature>
<dbReference type="InterPro" id="IPR011641">
    <property type="entry name" value="Tyr-kin_ephrin_A/B_rcpt-like"/>
</dbReference>
<dbReference type="CDD" id="cd00185">
    <property type="entry name" value="TNFRSF"/>
    <property type="match status" value="1"/>
</dbReference>
<feature type="transmembrane region" description="Helical" evidence="1">
    <location>
        <begin position="836"/>
        <end position="857"/>
    </location>
</feature>
<keyword evidence="2" id="KW-0732">Signal</keyword>
<keyword evidence="1" id="KW-1133">Transmembrane helix</keyword>
<feature type="chain" id="PRO_5046925978" evidence="2">
    <location>
        <begin position="19"/>
        <end position="1155"/>
    </location>
</feature>
<feature type="transmembrane region" description="Helical" evidence="1">
    <location>
        <begin position="645"/>
        <end position="666"/>
    </location>
</feature>
<feature type="transmembrane region" description="Helical" evidence="1">
    <location>
        <begin position="971"/>
        <end position="997"/>
    </location>
</feature>
<feature type="transmembrane region" description="Helical" evidence="1">
    <location>
        <begin position="745"/>
        <end position="767"/>
    </location>
</feature>
<dbReference type="EMBL" id="CAXAMM010018335">
    <property type="protein sequence ID" value="CAK9043146.1"/>
    <property type="molecule type" value="Genomic_DNA"/>
</dbReference>
<feature type="transmembrane region" description="Helical" evidence="1">
    <location>
        <begin position="912"/>
        <end position="931"/>
    </location>
</feature>
<reference evidence="4 5" key="1">
    <citation type="submission" date="2024-02" db="EMBL/GenBank/DDBJ databases">
        <authorList>
            <person name="Chen Y."/>
            <person name="Shah S."/>
            <person name="Dougan E. K."/>
            <person name="Thang M."/>
            <person name="Chan C."/>
        </authorList>
    </citation>
    <scope>NUCLEOTIDE SEQUENCE [LARGE SCALE GENOMIC DNA]</scope>
</reference>
<evidence type="ECO:0000313" key="5">
    <source>
        <dbReference type="Proteomes" id="UP001642464"/>
    </source>
</evidence>
<dbReference type="PANTHER" id="PTHR46967">
    <property type="entry name" value="INSULIN-LIKE GROWTH FACTOR BINDING PROTEIN,N-TERMINAL"/>
    <property type="match status" value="1"/>
</dbReference>
<name>A0ABP0LWP3_9DINO</name>
<feature type="transmembrane region" description="Helical" evidence="1">
    <location>
        <begin position="938"/>
        <end position="959"/>
    </location>
</feature>
<feature type="signal peptide" evidence="2">
    <location>
        <begin position="1"/>
        <end position="18"/>
    </location>
</feature>
<dbReference type="Pfam" id="PF07699">
    <property type="entry name" value="Ephrin_rec_like"/>
    <property type="match status" value="1"/>
</dbReference>
<sequence>MLRLAAVLLWLNVGQAGAELCLDDGVPGSQRKYIQDDLGNDIPIGVIECGWASSTFLNGLIVMMIQEILGFHAVIDPRVGASGASPIYALAGCADFDNAKEKNCGSETKIHVSVDSWSGTHAAAQQTFAKQNPTVAAEDLGSMGYAGEESMYVSQEILHAAYSDAGLALDFYKSYNTTHHDPKKYFDSIHDVDISELALCSETVMSHPNRMGNYARFSGDLDGVERQADGTFIAKCANHRWWYAPACRSNASTCIPVFTGGDGWKLQAMMQWSTAYGIPAAIAISAGWSLFVKHVQLHRALHYWWVPDATFIDMLPEQLIFARHSPNEWLEGDKKTGGQGSYVSKMVSKNLQWKAGRVREFVSSINFELPEVQSLLLEVQQSGSSYNVSCKWMRENRARWSAWKPVETNCYEGFGLFDAAGSLEDRYVESREGLSDLLCRACPPGSSSEKLEDSQGTTFICRRCPAGRSQVSGASLSCDLCPLGEYQDETGSISCKRCGFGEYQNATGQSSCTRCPAGTTTLGFRAQSINDCGCKEETINVLPAASGNFECQRCGEGLRCPFGSSVEMLRQGSADLGDDYLPQVVKGYVSRLEEPLQIFKCRPASFCSGGKPGECAGGLSSMPCASCEEGKTWSGTKCEDCGANVVAWALAMPVAVAGLIGAYSFVNSEVMARASAFQASLMAAGIAVNVFQSLAIFGMMTVQWTPNFESTSSRLSVFVMDIELLGLTCVTGPENFLRFLSAASAFPAASLVLVTCWAFTTGWNTIFKRSKLQVTPWRFYKTANTMGVILQVGFGALAALALQPLMCYRHPNGQYSLLKYPDTICGSDEHKAMLGVGIALLIVYVVGFFVYCCFGAWKLPSWSSQERKDLVRAFLFLISKFRLDVWWFGLLLLIRGLGFSLAIVLAMDSPQLQVAVASIIMSVYLFFLTFARPWKAPLINVADIALCNILILLVNQAVHPSSAVDLQFVDHFSAVMVVLLITILVMTVMLCILALVLGRLFGRGDFLLNLAREGGEREKIAAALKECAQELLAVEEKDLAQDLGLMNIYDLKALKAAISAVFVDVLEISSSALAPRVALSSTRNTIRAIAASEQVAAAVQQVPPVHRASEVEVTAPDAATPPADAETEMRQADAAGSWLGAGHGGPVHCCRPGAA</sequence>
<keyword evidence="1" id="KW-0472">Membrane</keyword>
<evidence type="ECO:0000256" key="1">
    <source>
        <dbReference type="SAM" id="Phobius"/>
    </source>
</evidence>
<evidence type="ECO:0000256" key="2">
    <source>
        <dbReference type="SAM" id="SignalP"/>
    </source>
</evidence>
<evidence type="ECO:0000313" key="4">
    <source>
        <dbReference type="EMBL" id="CAK9043146.1"/>
    </source>
</evidence>
<feature type="transmembrane region" description="Helical" evidence="1">
    <location>
        <begin position="788"/>
        <end position="806"/>
    </location>
</feature>
<dbReference type="Gene3D" id="2.10.50.10">
    <property type="entry name" value="Tumor Necrosis Factor Receptor, subunit A, domain 2"/>
    <property type="match status" value="1"/>
</dbReference>
<evidence type="ECO:0000259" key="3">
    <source>
        <dbReference type="Pfam" id="PF07699"/>
    </source>
</evidence>
<proteinExistence type="predicted"/>
<accession>A0ABP0LWP3</accession>
<feature type="domain" description="Tyrosine-protein kinase ephrin type A/B receptor-like" evidence="3">
    <location>
        <begin position="493"/>
        <end position="532"/>
    </location>
</feature>
<dbReference type="SMART" id="SM01411">
    <property type="entry name" value="Ephrin_rec_like"/>
    <property type="match status" value="2"/>
</dbReference>
<organism evidence="4 5">
    <name type="scientific">Durusdinium trenchii</name>
    <dbReference type="NCBI Taxonomy" id="1381693"/>
    <lineage>
        <taxon>Eukaryota</taxon>
        <taxon>Sar</taxon>
        <taxon>Alveolata</taxon>
        <taxon>Dinophyceae</taxon>
        <taxon>Suessiales</taxon>
        <taxon>Symbiodiniaceae</taxon>
        <taxon>Durusdinium</taxon>
    </lineage>
</organism>